<dbReference type="EMBL" id="RCHU02000014">
    <property type="protein sequence ID" value="KAL3573316.1"/>
    <property type="molecule type" value="Genomic_DNA"/>
</dbReference>
<name>A0ACC4B4L6_POPAL</name>
<keyword evidence="2" id="KW-1185">Reference proteome</keyword>
<comment type="caution">
    <text evidence="1">The sequence shown here is derived from an EMBL/GenBank/DDBJ whole genome shotgun (WGS) entry which is preliminary data.</text>
</comment>
<gene>
    <name evidence="1" type="ORF">D5086_027220</name>
</gene>
<dbReference type="Proteomes" id="UP000309997">
    <property type="component" value="Unassembled WGS sequence"/>
</dbReference>
<evidence type="ECO:0000313" key="1">
    <source>
        <dbReference type="EMBL" id="KAL3573316.1"/>
    </source>
</evidence>
<proteinExistence type="predicted"/>
<sequence length="166" mass="18291">MICWLLLLGCLGCVRLPLFQSLMGAGLRSCTAGLFMSCLVSSWGYSRDDDPCSAVFLLVGPRDAVWMKVGFRLHRRMAGAFALWIGWLGVYLGVHGEGRVMHAFLRVCIQGRARHFSCGCSRSLLLHTARWLHGSCRRPSRSVGHSFHVPICAAVRSLDGRLDAGT</sequence>
<protein>
    <submittedName>
        <fullName evidence="1">Uncharacterized protein</fullName>
    </submittedName>
</protein>
<reference evidence="1 2" key="1">
    <citation type="journal article" date="2024" name="Plant Biotechnol. J.">
        <title>Genome and CRISPR/Cas9 system of a widespread forest tree (Populus alba) in the world.</title>
        <authorList>
            <person name="Liu Y.J."/>
            <person name="Jiang P.F."/>
            <person name="Han X.M."/>
            <person name="Li X.Y."/>
            <person name="Wang H.M."/>
            <person name="Wang Y.J."/>
            <person name="Wang X.X."/>
            <person name="Zeng Q.Y."/>
        </authorList>
    </citation>
    <scope>NUCLEOTIDE SEQUENCE [LARGE SCALE GENOMIC DNA]</scope>
    <source>
        <strain evidence="2">cv. PAL-ZL1</strain>
    </source>
</reference>
<accession>A0ACC4B4L6</accession>
<evidence type="ECO:0000313" key="2">
    <source>
        <dbReference type="Proteomes" id="UP000309997"/>
    </source>
</evidence>
<organism evidence="1 2">
    <name type="scientific">Populus alba</name>
    <name type="common">White poplar</name>
    <dbReference type="NCBI Taxonomy" id="43335"/>
    <lineage>
        <taxon>Eukaryota</taxon>
        <taxon>Viridiplantae</taxon>
        <taxon>Streptophyta</taxon>
        <taxon>Embryophyta</taxon>
        <taxon>Tracheophyta</taxon>
        <taxon>Spermatophyta</taxon>
        <taxon>Magnoliopsida</taxon>
        <taxon>eudicotyledons</taxon>
        <taxon>Gunneridae</taxon>
        <taxon>Pentapetalae</taxon>
        <taxon>rosids</taxon>
        <taxon>fabids</taxon>
        <taxon>Malpighiales</taxon>
        <taxon>Salicaceae</taxon>
        <taxon>Saliceae</taxon>
        <taxon>Populus</taxon>
    </lineage>
</organism>